<name>A0AAN7ADC2_9PEZI</name>
<sequence>MKLSIISTILTAFTGVAIASPVAAPDSAVPVIAPLVGAPLTGREAEANTPTPVQGSVLNKRGTGTLNVWMSASTLACIGTPGATWTNPANGCYHHTGSGTTPRLVQRMSWGGDVCTINVYDQPGCLAANLVSTAVTGALCWASGWTIYSWKITC</sequence>
<reference evidence="2" key="1">
    <citation type="journal article" date="2023" name="Mol. Phylogenet. Evol.">
        <title>Genome-scale phylogeny and comparative genomics of the fungal order Sordariales.</title>
        <authorList>
            <person name="Hensen N."/>
            <person name="Bonometti L."/>
            <person name="Westerberg I."/>
            <person name="Brannstrom I.O."/>
            <person name="Guillou S."/>
            <person name="Cros-Aarteil S."/>
            <person name="Calhoun S."/>
            <person name="Haridas S."/>
            <person name="Kuo A."/>
            <person name="Mondo S."/>
            <person name="Pangilinan J."/>
            <person name="Riley R."/>
            <person name="LaButti K."/>
            <person name="Andreopoulos B."/>
            <person name="Lipzen A."/>
            <person name="Chen C."/>
            <person name="Yan M."/>
            <person name="Daum C."/>
            <person name="Ng V."/>
            <person name="Clum A."/>
            <person name="Steindorff A."/>
            <person name="Ohm R.A."/>
            <person name="Martin F."/>
            <person name="Silar P."/>
            <person name="Natvig D.O."/>
            <person name="Lalanne C."/>
            <person name="Gautier V."/>
            <person name="Ament-Velasquez S.L."/>
            <person name="Kruys A."/>
            <person name="Hutchinson M.I."/>
            <person name="Powell A.J."/>
            <person name="Barry K."/>
            <person name="Miller A.N."/>
            <person name="Grigoriev I.V."/>
            <person name="Debuchy R."/>
            <person name="Gladieux P."/>
            <person name="Hiltunen Thoren M."/>
            <person name="Johannesson H."/>
        </authorList>
    </citation>
    <scope>NUCLEOTIDE SEQUENCE</scope>
    <source>
        <strain evidence="2">PSN309</strain>
    </source>
</reference>
<evidence type="ECO:0000313" key="2">
    <source>
        <dbReference type="EMBL" id="KAK4184416.1"/>
    </source>
</evidence>
<feature type="chain" id="PRO_5042896906" evidence="1">
    <location>
        <begin position="20"/>
        <end position="154"/>
    </location>
</feature>
<comment type="caution">
    <text evidence="2">The sequence shown here is derived from an EMBL/GenBank/DDBJ whole genome shotgun (WGS) entry which is preliminary data.</text>
</comment>
<keyword evidence="3" id="KW-1185">Reference proteome</keyword>
<accession>A0AAN7ADC2</accession>
<keyword evidence="1" id="KW-0732">Signal</keyword>
<protein>
    <submittedName>
        <fullName evidence="2">Uncharacterized protein</fullName>
    </submittedName>
</protein>
<evidence type="ECO:0000256" key="1">
    <source>
        <dbReference type="SAM" id="SignalP"/>
    </source>
</evidence>
<feature type="signal peptide" evidence="1">
    <location>
        <begin position="1"/>
        <end position="19"/>
    </location>
</feature>
<evidence type="ECO:0000313" key="3">
    <source>
        <dbReference type="Proteomes" id="UP001302126"/>
    </source>
</evidence>
<organism evidence="2 3">
    <name type="scientific">Podospora australis</name>
    <dbReference type="NCBI Taxonomy" id="1536484"/>
    <lineage>
        <taxon>Eukaryota</taxon>
        <taxon>Fungi</taxon>
        <taxon>Dikarya</taxon>
        <taxon>Ascomycota</taxon>
        <taxon>Pezizomycotina</taxon>
        <taxon>Sordariomycetes</taxon>
        <taxon>Sordariomycetidae</taxon>
        <taxon>Sordariales</taxon>
        <taxon>Podosporaceae</taxon>
        <taxon>Podospora</taxon>
    </lineage>
</organism>
<proteinExistence type="predicted"/>
<dbReference type="Proteomes" id="UP001302126">
    <property type="component" value="Unassembled WGS sequence"/>
</dbReference>
<dbReference type="AlphaFoldDB" id="A0AAN7ADC2"/>
<reference evidence="2" key="2">
    <citation type="submission" date="2023-05" db="EMBL/GenBank/DDBJ databases">
        <authorList>
            <consortium name="Lawrence Berkeley National Laboratory"/>
            <person name="Steindorff A."/>
            <person name="Hensen N."/>
            <person name="Bonometti L."/>
            <person name="Westerberg I."/>
            <person name="Brannstrom I.O."/>
            <person name="Guillou S."/>
            <person name="Cros-Aarteil S."/>
            <person name="Calhoun S."/>
            <person name="Haridas S."/>
            <person name="Kuo A."/>
            <person name="Mondo S."/>
            <person name="Pangilinan J."/>
            <person name="Riley R."/>
            <person name="Labutti K."/>
            <person name="Andreopoulos B."/>
            <person name="Lipzen A."/>
            <person name="Chen C."/>
            <person name="Yanf M."/>
            <person name="Daum C."/>
            <person name="Ng V."/>
            <person name="Clum A."/>
            <person name="Ohm R."/>
            <person name="Martin F."/>
            <person name="Silar P."/>
            <person name="Natvig D."/>
            <person name="Lalanne C."/>
            <person name="Gautier V."/>
            <person name="Ament-Velasquez S.L."/>
            <person name="Kruys A."/>
            <person name="Hutchinson M.I."/>
            <person name="Powell A.J."/>
            <person name="Barry K."/>
            <person name="Miller A.N."/>
            <person name="Grigoriev I.V."/>
            <person name="Debuchy R."/>
            <person name="Gladieux P."/>
            <person name="Thoren M.H."/>
            <person name="Johannesson H."/>
        </authorList>
    </citation>
    <scope>NUCLEOTIDE SEQUENCE</scope>
    <source>
        <strain evidence="2">PSN309</strain>
    </source>
</reference>
<dbReference type="EMBL" id="MU864490">
    <property type="protein sequence ID" value="KAK4184416.1"/>
    <property type="molecule type" value="Genomic_DNA"/>
</dbReference>
<gene>
    <name evidence="2" type="ORF">QBC35DRAFT_540437</name>
</gene>